<dbReference type="AlphaFoldDB" id="A0A485JB95"/>
<dbReference type="EMBL" id="CAADJZ010000001">
    <property type="protein sequence ID" value="VFT68017.1"/>
    <property type="molecule type" value="Genomic_DNA"/>
</dbReference>
<organism evidence="1 2">
    <name type="scientific">Escherichia coli</name>
    <dbReference type="NCBI Taxonomy" id="562"/>
    <lineage>
        <taxon>Bacteria</taxon>
        <taxon>Pseudomonadati</taxon>
        <taxon>Pseudomonadota</taxon>
        <taxon>Gammaproteobacteria</taxon>
        <taxon>Enterobacterales</taxon>
        <taxon>Enterobacteriaceae</taxon>
        <taxon>Escherichia</taxon>
    </lineage>
</organism>
<reference evidence="1 2" key="1">
    <citation type="submission" date="2019-03" db="EMBL/GenBank/DDBJ databases">
        <authorList>
            <consortium name="Pathogen Informatics"/>
        </authorList>
    </citation>
    <scope>NUCLEOTIDE SEQUENCE [LARGE SCALE GENOMIC DNA]</scope>
    <source>
        <strain evidence="1 2">NCTC10974</strain>
    </source>
</reference>
<evidence type="ECO:0000313" key="2">
    <source>
        <dbReference type="Proteomes" id="UP000358010"/>
    </source>
</evidence>
<sequence length="50" mass="5989">MNREEMHCDVVKFKRNKHQHTCPTTQDSQSVDDVDFFYAPADFRETLLEK</sequence>
<name>A0A485JB95_ECOLX</name>
<accession>A0A485JB95</accession>
<keyword evidence="1" id="KW-0808">Transferase</keyword>
<evidence type="ECO:0000313" key="1">
    <source>
        <dbReference type="EMBL" id="VFT68017.1"/>
    </source>
</evidence>
<gene>
    <name evidence="1" type="primary">pssA_3</name>
    <name evidence="1" type="ORF">NCTC10974_01491</name>
</gene>
<dbReference type="GO" id="GO:0003882">
    <property type="term" value="F:CDP-diacylglycerol-serine O-phosphatidyltransferase activity"/>
    <property type="evidence" value="ECO:0007669"/>
    <property type="project" value="UniProtKB-EC"/>
</dbReference>
<dbReference type="Proteomes" id="UP000358010">
    <property type="component" value="Unassembled WGS sequence"/>
</dbReference>
<dbReference type="Pfam" id="PF22869">
    <property type="entry name" value="PssL"/>
    <property type="match status" value="1"/>
</dbReference>
<protein>
    <submittedName>
        <fullName evidence="1">Phosphatidylserine synthase</fullName>
        <ecNumber evidence="1">2.7.8.8</ecNumber>
    </submittedName>
</protein>
<dbReference type="EC" id="2.7.8.8" evidence="1"/>
<dbReference type="InterPro" id="IPR054453">
    <property type="entry name" value="PssL-like"/>
</dbReference>
<proteinExistence type="predicted"/>